<dbReference type="PANTHER" id="PTHR45649:SF11">
    <property type="entry name" value="TRANSPORTER, PUTATIVE (EUROFUNG)-RELATED"/>
    <property type="match status" value="1"/>
</dbReference>
<feature type="transmembrane region" description="Helical" evidence="7">
    <location>
        <begin position="236"/>
        <end position="252"/>
    </location>
</feature>
<evidence type="ECO:0000256" key="3">
    <source>
        <dbReference type="ARBA" id="ARBA00022692"/>
    </source>
</evidence>
<evidence type="ECO:0000313" key="9">
    <source>
        <dbReference type="EMBL" id="VUC25521.1"/>
    </source>
</evidence>
<keyword evidence="3 7" id="KW-0812">Transmembrane</keyword>
<feature type="transmembrane region" description="Helical" evidence="7">
    <location>
        <begin position="272"/>
        <end position="295"/>
    </location>
</feature>
<feature type="transmembrane region" description="Helical" evidence="7">
    <location>
        <begin position="192"/>
        <end position="215"/>
    </location>
</feature>
<evidence type="ECO:0000259" key="8">
    <source>
        <dbReference type="Pfam" id="PF00172"/>
    </source>
</evidence>
<comment type="caution">
    <text evidence="9">The sequence shown here is derived from an EMBL/GenBank/DDBJ whole genome shotgun (WGS) entry which is preliminary data.</text>
</comment>
<evidence type="ECO:0000256" key="2">
    <source>
        <dbReference type="ARBA" id="ARBA00022448"/>
    </source>
</evidence>
<evidence type="ECO:0000256" key="6">
    <source>
        <dbReference type="ARBA" id="ARBA00023242"/>
    </source>
</evidence>
<evidence type="ECO:0000313" key="10">
    <source>
        <dbReference type="Proteomes" id="UP000766486"/>
    </source>
</evidence>
<evidence type="ECO:0000256" key="1">
    <source>
        <dbReference type="ARBA" id="ARBA00004141"/>
    </source>
</evidence>
<dbReference type="InterPro" id="IPR002293">
    <property type="entry name" value="AA/rel_permease1"/>
</dbReference>
<dbReference type="InterPro" id="IPR021858">
    <property type="entry name" value="Fun_TF"/>
</dbReference>
<dbReference type="Pfam" id="PF13520">
    <property type="entry name" value="AA_permease_2"/>
    <property type="match status" value="1"/>
</dbReference>
<feature type="transmembrane region" description="Helical" evidence="7">
    <location>
        <begin position="322"/>
        <end position="343"/>
    </location>
</feature>
<keyword evidence="6" id="KW-0539">Nucleus</keyword>
<gene>
    <name evidence="9" type="ORF">CLO192961_LOCUS171482</name>
</gene>
<dbReference type="InterPro" id="IPR001138">
    <property type="entry name" value="Zn2Cys6_DnaBD"/>
</dbReference>
<dbReference type="EMBL" id="CABFNS010000736">
    <property type="protein sequence ID" value="VUC25521.1"/>
    <property type="molecule type" value="Genomic_DNA"/>
</dbReference>
<keyword evidence="10" id="KW-1185">Reference proteome</keyword>
<feature type="transmembrane region" description="Helical" evidence="7">
    <location>
        <begin position="379"/>
        <end position="405"/>
    </location>
</feature>
<feature type="transmembrane region" description="Helical" evidence="7">
    <location>
        <begin position="72"/>
        <end position="92"/>
    </location>
</feature>
<dbReference type="SUPFAM" id="SSF57701">
    <property type="entry name" value="Zn2/Cys6 DNA-binding domain"/>
    <property type="match status" value="1"/>
</dbReference>
<keyword evidence="5 7" id="KW-0472">Membrane</keyword>
<organism evidence="9 10">
    <name type="scientific">Bionectria ochroleuca</name>
    <name type="common">Gliocladium roseum</name>
    <dbReference type="NCBI Taxonomy" id="29856"/>
    <lineage>
        <taxon>Eukaryota</taxon>
        <taxon>Fungi</taxon>
        <taxon>Dikarya</taxon>
        <taxon>Ascomycota</taxon>
        <taxon>Pezizomycotina</taxon>
        <taxon>Sordariomycetes</taxon>
        <taxon>Hypocreomycetidae</taxon>
        <taxon>Hypocreales</taxon>
        <taxon>Bionectriaceae</taxon>
        <taxon>Clonostachys</taxon>
    </lineage>
</organism>
<comment type="subcellular location">
    <subcellularLocation>
        <location evidence="1">Membrane</location>
        <topology evidence="1">Multi-pass membrane protein</topology>
    </subcellularLocation>
</comment>
<feature type="transmembrane region" description="Helical" evidence="7">
    <location>
        <begin position="425"/>
        <end position="450"/>
    </location>
</feature>
<dbReference type="Gene3D" id="1.20.1740.10">
    <property type="entry name" value="Amino acid/polyamine transporter I"/>
    <property type="match status" value="1"/>
</dbReference>
<dbReference type="InterPro" id="IPR036864">
    <property type="entry name" value="Zn2-C6_fun-type_DNA-bd_sf"/>
</dbReference>
<dbReference type="Pfam" id="PF00172">
    <property type="entry name" value="Zn_clus"/>
    <property type="match status" value="1"/>
</dbReference>
<dbReference type="CDD" id="cd00067">
    <property type="entry name" value="GAL4"/>
    <property type="match status" value="1"/>
</dbReference>
<feature type="transmembrane region" description="Helical" evidence="7">
    <location>
        <begin position="131"/>
        <end position="152"/>
    </location>
</feature>
<dbReference type="Gene3D" id="4.10.240.10">
    <property type="entry name" value="Zn(2)-C6 fungal-type DNA-binding domain"/>
    <property type="match status" value="1"/>
</dbReference>
<feature type="transmembrane region" description="Helical" evidence="7">
    <location>
        <begin position="104"/>
        <end position="125"/>
    </location>
</feature>
<feature type="domain" description="Zn(2)-C6 fungal-type" evidence="8">
    <location>
        <begin position="457"/>
        <end position="483"/>
    </location>
</feature>
<dbReference type="Pfam" id="PF11951">
    <property type="entry name" value="Fungal_trans_2"/>
    <property type="match status" value="1"/>
</dbReference>
<dbReference type="PANTHER" id="PTHR45649">
    <property type="entry name" value="AMINO-ACID PERMEASE BAT1"/>
    <property type="match status" value="1"/>
</dbReference>
<evidence type="ECO:0000256" key="7">
    <source>
        <dbReference type="SAM" id="Phobius"/>
    </source>
</evidence>
<accession>A0ABY6U5A8</accession>
<evidence type="ECO:0000256" key="5">
    <source>
        <dbReference type="ARBA" id="ARBA00023136"/>
    </source>
</evidence>
<sequence length="976" mass="108321">MRDPVIIRSNDGDRDLDSDDAQLGASGYKREMPRQFSMFSLLALSYALSCTWNGFASAIGGGLSQGSSSGTIFMLLPAATMILVVSLGMAELTSAFPVAGGQYYWAFVLSPPSYAPLISYTTAAVTVIGTWLGAASTSNFISGMILSIVQFIHPEYVVYSWHKYLLYVGVIILASLLNIVGSQILPVFNKCIFAFSLATYFVTMITMLVCSYPNYNSFEWVFKDTAISTGWTSHPYAWTLCFVNSLYGFLGTDSGAHMTEEIPNPSVNGPKVIIYPVLIGLVTVIPFACTCMFVIKDMDAILNAPSGLPLIQLYHQATGSRLITVCLMIAFTLCFFACAVAIITGSSRTLWSAARDDCFPRSDVWKQLYGLVFVESESAFALMVSASIIFLVSSYVIPQAILLFFDRNELLPERNLDLGRYGYAVNLFSTLSTLLLVIACCLPTAFPITYTNMNYNRIRRVKCDETKPLCTRCQSSGRQCDGYLPENVLMSRQELVEAARNLRTVVPMSQALTQRPPSPVSFKQPADVPYFDAFRHATVPGTSFFFPSSFWQHTVTQMAHSEPAIWNATVALGALHQRSEALLQGIEDDVNILLDQASVHYGKAMTMAKDLHSPETIAATAIALVAVANMLERWSEMHMHVMAGFRIISGNVARVPGLLALEGSLARSDLQAMTFSDSQCPYPYERSSAVFPTHEYLASPITVGGSYEELARELFRLMRALFLLDNNTPPASAQHGPWLTNFEVFHRRLASWELKMEEFESLHWPTDDERTARLAIRLYHVTLRTLLRGTAFGPETRWDALLGYFEYAAMLATSLNEHLRTTAIPNISLEPGLIIPLWMISHRCRHPTLRRVAINMMAEAKRIEGMWMSDATAQVMRTILTVEEESVDLSNVHGSPPLRLDTPSLVVPWHAWSRPGFDIPTTLSWSDVPAIPEMNRVKELLGTKRVGKRSADLRLLMGSGDDGNPFGLVREISISF</sequence>
<name>A0ABY6U5A8_BIOOC</name>
<feature type="transmembrane region" description="Helical" evidence="7">
    <location>
        <begin position="39"/>
        <end position="60"/>
    </location>
</feature>
<proteinExistence type="predicted"/>
<protein>
    <recommendedName>
        <fullName evidence="8">Zn(2)-C6 fungal-type domain-containing protein</fullName>
    </recommendedName>
</protein>
<reference evidence="9 10" key="1">
    <citation type="submission" date="2019-06" db="EMBL/GenBank/DDBJ databases">
        <authorList>
            <person name="Broberg M."/>
        </authorList>
    </citation>
    <scope>NUCLEOTIDE SEQUENCE [LARGE SCALE GENOMIC DNA]</scope>
</reference>
<feature type="transmembrane region" description="Helical" evidence="7">
    <location>
        <begin position="164"/>
        <end position="186"/>
    </location>
</feature>
<keyword evidence="4 7" id="KW-1133">Transmembrane helix</keyword>
<keyword evidence="2" id="KW-0813">Transport</keyword>
<evidence type="ECO:0000256" key="4">
    <source>
        <dbReference type="ARBA" id="ARBA00022989"/>
    </source>
</evidence>
<dbReference type="Proteomes" id="UP000766486">
    <property type="component" value="Unassembled WGS sequence"/>
</dbReference>